<dbReference type="OrthoDB" id="9762913at2"/>
<dbReference type="EMBL" id="LR215036">
    <property type="protein sequence ID" value="VEU74706.1"/>
    <property type="molecule type" value="Genomic_DNA"/>
</dbReference>
<dbReference type="GO" id="GO:0006081">
    <property type="term" value="P:aldehyde metabolic process"/>
    <property type="evidence" value="ECO:0007669"/>
    <property type="project" value="InterPro"/>
</dbReference>
<feature type="domain" description="Aldehyde dehydrogenase" evidence="8">
    <location>
        <begin position="11"/>
        <end position="394"/>
    </location>
</feature>
<evidence type="ECO:0000256" key="5">
    <source>
        <dbReference type="PROSITE-ProRule" id="PRU10007"/>
    </source>
</evidence>
<dbReference type="InterPro" id="IPR016163">
    <property type="entry name" value="Ald_DH_C"/>
</dbReference>
<evidence type="ECO:0000256" key="1">
    <source>
        <dbReference type="ARBA" id="ARBA00009986"/>
    </source>
</evidence>
<evidence type="ECO:0000256" key="6">
    <source>
        <dbReference type="RuleBase" id="RU003345"/>
    </source>
</evidence>
<dbReference type="InterPro" id="IPR029510">
    <property type="entry name" value="Ald_DH_CS_GLU"/>
</dbReference>
<dbReference type="Pfam" id="PF00171">
    <property type="entry name" value="Aldedh"/>
    <property type="match status" value="1"/>
</dbReference>
<gene>
    <name evidence="9" type="primary">calB</name>
    <name evidence="9" type="ORF">NCTC10181_00566</name>
</gene>
<dbReference type="AlphaFoldDB" id="A0A449B298"/>
<dbReference type="InterPro" id="IPR012394">
    <property type="entry name" value="Aldehyde_DH_NAD(P)"/>
</dbReference>
<keyword evidence="2 3" id="KW-0560">Oxidoreductase</keyword>
<dbReference type="Gene3D" id="3.40.309.10">
    <property type="entry name" value="Aldehyde Dehydrogenase, Chain A, domain 2"/>
    <property type="match status" value="1"/>
</dbReference>
<organism evidence="9 10">
    <name type="scientific">Mycoplasmopsis citelli</name>
    <dbReference type="NCBI Taxonomy" id="171281"/>
    <lineage>
        <taxon>Bacteria</taxon>
        <taxon>Bacillati</taxon>
        <taxon>Mycoplasmatota</taxon>
        <taxon>Mycoplasmoidales</taxon>
        <taxon>Metamycoplasmataceae</taxon>
        <taxon>Mycoplasmopsis</taxon>
    </lineage>
</organism>
<evidence type="ECO:0000313" key="9">
    <source>
        <dbReference type="EMBL" id="VEU74706.1"/>
    </source>
</evidence>
<dbReference type="RefSeq" id="WP_129725513.1">
    <property type="nucleotide sequence ID" value="NZ_LR215036.1"/>
</dbReference>
<evidence type="ECO:0000256" key="3">
    <source>
        <dbReference type="PIRNR" id="PIRNR036492"/>
    </source>
</evidence>
<dbReference type="InterPro" id="IPR015590">
    <property type="entry name" value="Aldehyde_DH_dom"/>
</dbReference>
<dbReference type="PROSITE" id="PS00687">
    <property type="entry name" value="ALDEHYDE_DEHYDR_GLU"/>
    <property type="match status" value="1"/>
</dbReference>
<dbReference type="Gene3D" id="3.40.605.10">
    <property type="entry name" value="Aldehyde Dehydrogenase, Chain A, domain 1"/>
    <property type="match status" value="1"/>
</dbReference>
<reference evidence="9 10" key="1">
    <citation type="submission" date="2019-01" db="EMBL/GenBank/DDBJ databases">
        <authorList>
            <consortium name="Pathogen Informatics"/>
        </authorList>
    </citation>
    <scope>NUCLEOTIDE SEQUENCE [LARGE SCALE GENOMIC DNA]</scope>
    <source>
        <strain evidence="9 10">NCTC10181</strain>
    </source>
</reference>
<proteinExistence type="inferred from homology"/>
<dbReference type="InterPro" id="IPR016162">
    <property type="entry name" value="Ald_DH_N"/>
</dbReference>
<protein>
    <recommendedName>
        <fullName evidence="3">Aldehyde dehydrogenase</fullName>
    </recommendedName>
</protein>
<feature type="active site" evidence="4 5">
    <location>
        <position position="185"/>
    </location>
</feature>
<evidence type="ECO:0000256" key="4">
    <source>
        <dbReference type="PIRSR" id="PIRSR036492-1"/>
    </source>
</evidence>
<evidence type="ECO:0000256" key="2">
    <source>
        <dbReference type="ARBA" id="ARBA00023002"/>
    </source>
</evidence>
<dbReference type="SUPFAM" id="SSF53720">
    <property type="entry name" value="ALDH-like"/>
    <property type="match status" value="1"/>
</dbReference>
<dbReference type="KEGG" id="mcit:NCTC10181_00566"/>
<feature type="coiled-coil region" evidence="7">
    <location>
        <begin position="2"/>
        <end position="29"/>
    </location>
</feature>
<evidence type="ECO:0000259" key="8">
    <source>
        <dbReference type="Pfam" id="PF00171"/>
    </source>
</evidence>
<keyword evidence="7" id="KW-0175">Coiled coil</keyword>
<evidence type="ECO:0000313" key="10">
    <source>
        <dbReference type="Proteomes" id="UP000290985"/>
    </source>
</evidence>
<dbReference type="GO" id="GO:0004029">
    <property type="term" value="F:aldehyde dehydrogenase (NAD+) activity"/>
    <property type="evidence" value="ECO:0007669"/>
    <property type="project" value="TreeGrafter"/>
</dbReference>
<dbReference type="PIRSF" id="PIRSF036492">
    <property type="entry name" value="ALDH"/>
    <property type="match status" value="1"/>
</dbReference>
<accession>A0A449B298</accession>
<name>A0A449B298_9BACT</name>
<dbReference type="PANTHER" id="PTHR43570">
    <property type="entry name" value="ALDEHYDE DEHYDROGENASE"/>
    <property type="match status" value="1"/>
</dbReference>
<dbReference type="Proteomes" id="UP000290985">
    <property type="component" value="Chromosome"/>
</dbReference>
<sequence>MENLLKNQLIDLKNKISKYEQEIIKALKEDLNKSEHEVIMSELYPVYKELNFFIKNAKKITKFKNLKTISNNLFSQKGHFYKPLGKVLIFSAWNYPFNLTLNPLIGAFATGNSVYLSLHPFTPNINNVIEKITSEFENISILQTNNFEDSLTYDKWDFIFFTGGNVNGEKVRRRAFELNIPYCLEMGGKSPVIITKDAKLNKSIEQILYGKILNSGQTCVAPDYLIIHEEIKEQFDKLFIEEIKKLKLDLIDKDDKISKILSKKRFEDLVNEVKSQISLENFIETKQKIPFCYLKSLNLNSKLAFEEIMGPILYAKTYKNNNEIIDIINQNPNPLMIYLFTQNKEEIEFIKKINSGNLMVNGTIDLVGDSELNFGGYKQSGTGKYHGWASVELFSFKTAYLKVKKDWFIRFKKYPYTKEKLKILRRYLNLIR</sequence>
<dbReference type="GO" id="GO:0005737">
    <property type="term" value="C:cytoplasm"/>
    <property type="evidence" value="ECO:0007669"/>
    <property type="project" value="TreeGrafter"/>
</dbReference>
<dbReference type="PANTHER" id="PTHR43570:SF16">
    <property type="entry name" value="ALDEHYDE DEHYDROGENASE TYPE III, ISOFORM Q"/>
    <property type="match status" value="1"/>
</dbReference>
<feature type="active site" evidence="4">
    <location>
        <position position="219"/>
    </location>
</feature>
<comment type="similarity">
    <text evidence="1 3 6">Belongs to the aldehyde dehydrogenase family.</text>
</comment>
<dbReference type="InterPro" id="IPR016161">
    <property type="entry name" value="Ald_DH/histidinol_DH"/>
</dbReference>
<evidence type="ECO:0000256" key="7">
    <source>
        <dbReference type="SAM" id="Coils"/>
    </source>
</evidence>
<keyword evidence="10" id="KW-1185">Reference proteome</keyword>